<proteinExistence type="predicted"/>
<dbReference type="PATRIC" id="fig|442562.3.peg.1277"/>
<dbReference type="PANTHER" id="PTHR33694">
    <property type="entry name" value="UDP-3-O-ACYL-N-ACETYLGLUCOSAMINE DEACETYLASE 1, MITOCHONDRIAL-RELATED"/>
    <property type="match status" value="1"/>
</dbReference>
<accession>A0A017HS18</accession>
<dbReference type="InterPro" id="IPR020568">
    <property type="entry name" value="Ribosomal_Su5_D2-typ_SF"/>
</dbReference>
<evidence type="ECO:0000313" key="3">
    <source>
        <dbReference type="Proteomes" id="UP000019666"/>
    </source>
</evidence>
<dbReference type="Pfam" id="PF03331">
    <property type="entry name" value="LpxC"/>
    <property type="match status" value="1"/>
</dbReference>
<dbReference type="STRING" id="442562.Rumeso_01288"/>
<dbReference type="GO" id="GO:0016020">
    <property type="term" value="C:membrane"/>
    <property type="evidence" value="ECO:0007669"/>
    <property type="project" value="GOC"/>
</dbReference>
<dbReference type="GO" id="GO:0009245">
    <property type="term" value="P:lipid A biosynthetic process"/>
    <property type="evidence" value="ECO:0007669"/>
    <property type="project" value="InterPro"/>
</dbReference>
<evidence type="ECO:0000256" key="1">
    <source>
        <dbReference type="ARBA" id="ARBA00002923"/>
    </source>
</evidence>
<reference evidence="2 3" key="1">
    <citation type="submission" date="2013-02" db="EMBL/GenBank/DDBJ databases">
        <authorList>
            <person name="Fiebig A."/>
            <person name="Goeker M."/>
            <person name="Klenk H.-P.P."/>
        </authorList>
    </citation>
    <scope>NUCLEOTIDE SEQUENCE [LARGE SCALE GENOMIC DNA]</scope>
    <source>
        <strain evidence="2 3">DSM 19309</strain>
    </source>
</reference>
<dbReference type="EMBL" id="AOSK01000035">
    <property type="protein sequence ID" value="EYD77176.1"/>
    <property type="molecule type" value="Genomic_DNA"/>
</dbReference>
<name>A0A017HS18_9RHOB</name>
<dbReference type="GO" id="GO:0103117">
    <property type="term" value="F:UDP-3-O-acyl-N-acetylglucosamine deacetylase activity"/>
    <property type="evidence" value="ECO:0007669"/>
    <property type="project" value="InterPro"/>
</dbReference>
<gene>
    <name evidence="2" type="ORF">Rumeso_01288</name>
</gene>
<evidence type="ECO:0000313" key="2">
    <source>
        <dbReference type="EMBL" id="EYD77176.1"/>
    </source>
</evidence>
<dbReference type="EC" id="3.5.1.-" evidence="2"/>
<comment type="caution">
    <text evidence="2">The sequence shown here is derived from an EMBL/GenBank/DDBJ whole genome shotgun (WGS) entry which is preliminary data.</text>
</comment>
<protein>
    <submittedName>
        <fullName evidence="2">UDP-3-O-[3-hydroxymyristoyl] N-acetylglucosamine deacetylase</fullName>
        <ecNumber evidence="2">3.5.1.-</ecNumber>
    </submittedName>
</protein>
<keyword evidence="3" id="KW-1185">Reference proteome</keyword>
<keyword evidence="2" id="KW-0378">Hydrolase</keyword>
<dbReference type="Proteomes" id="UP000019666">
    <property type="component" value="Unassembled WGS sequence"/>
</dbReference>
<dbReference type="PANTHER" id="PTHR33694:SF1">
    <property type="entry name" value="UDP-3-O-ACYL-N-ACETYLGLUCOSAMINE DEACETYLASE 1, MITOCHONDRIAL-RELATED"/>
    <property type="match status" value="1"/>
</dbReference>
<dbReference type="Gene3D" id="3.30.1700.10">
    <property type="entry name" value="lpxc deacetylase, domain 2"/>
    <property type="match status" value="1"/>
</dbReference>
<dbReference type="InterPro" id="IPR004463">
    <property type="entry name" value="UDP-acyl_GlcNac_deAcase"/>
</dbReference>
<dbReference type="AlphaFoldDB" id="A0A017HS18"/>
<sequence length="90" mass="9591">MLTPGGLRHPDEPVRHKMLDALGDLATAGAPILGRYVGHRAGHRLTNQLLRALFARPEAWRRVPCDAALLERLPGVGIGTGDLADLPAVA</sequence>
<organism evidence="2 3">
    <name type="scientific">Rubellimicrobium mesophilum DSM 19309</name>
    <dbReference type="NCBI Taxonomy" id="442562"/>
    <lineage>
        <taxon>Bacteria</taxon>
        <taxon>Pseudomonadati</taxon>
        <taxon>Pseudomonadota</taxon>
        <taxon>Alphaproteobacteria</taxon>
        <taxon>Rhodobacterales</taxon>
        <taxon>Roseobacteraceae</taxon>
        <taxon>Rubellimicrobium</taxon>
    </lineage>
</organism>
<comment type="function">
    <text evidence="1">Catalyzes the hydrolysis of UDP-3-O-myristoyl-N-acetylglucosamine to form UDP-3-O-myristoylglucosamine and acetate, the committed step in lipid A biosynthesis.</text>
</comment>
<dbReference type="SUPFAM" id="SSF54211">
    <property type="entry name" value="Ribosomal protein S5 domain 2-like"/>
    <property type="match status" value="1"/>
</dbReference>
<dbReference type="HOGENOM" id="CLU_2438936_0_0_5"/>
<dbReference type="InterPro" id="IPR011334">
    <property type="entry name" value="UDP-acyl_GlcNac_deAcase_C"/>
</dbReference>